<name>A0ABP7M6I9_9GAMM</name>
<comment type="subcellular location">
    <subcellularLocation>
        <location evidence="10">Cell inner membrane</location>
        <topology evidence="10">Single-pass membrane protein</topology>
    </subcellularLocation>
    <subcellularLocation>
        <location evidence="1">Cell membrane</location>
        <topology evidence="1">Single-pass membrane protein</topology>
    </subcellularLocation>
</comment>
<evidence type="ECO:0000256" key="2">
    <source>
        <dbReference type="ARBA" id="ARBA00005811"/>
    </source>
</evidence>
<feature type="transmembrane region" description="Helical" evidence="10">
    <location>
        <begin position="21"/>
        <end position="42"/>
    </location>
</feature>
<keyword evidence="5 10" id="KW-0132">Cell division</keyword>
<evidence type="ECO:0000256" key="8">
    <source>
        <dbReference type="ARBA" id="ARBA00023136"/>
    </source>
</evidence>
<evidence type="ECO:0000256" key="9">
    <source>
        <dbReference type="ARBA" id="ARBA00023306"/>
    </source>
</evidence>
<dbReference type="PANTHER" id="PTHR30558">
    <property type="entry name" value="EXBD MEMBRANE COMPONENT OF PMF-DRIVEN MACROMOLECULE IMPORT SYSTEM"/>
    <property type="match status" value="1"/>
</dbReference>
<organism evidence="11 12">
    <name type="scientific">Luteimonas lutimaris</name>
    <dbReference type="NCBI Taxonomy" id="698645"/>
    <lineage>
        <taxon>Bacteria</taxon>
        <taxon>Pseudomonadati</taxon>
        <taxon>Pseudomonadota</taxon>
        <taxon>Gammaproteobacteria</taxon>
        <taxon>Lysobacterales</taxon>
        <taxon>Lysobacteraceae</taxon>
        <taxon>Luteimonas</taxon>
    </lineage>
</organism>
<proteinExistence type="inferred from homology"/>
<sequence length="149" mass="16029">MAMTANGRRIRKHRLKADINVVPYIDVMLVLLIIFMVTAPLMNLGVDVDLPDSNAMSLEQSKEPMVVQVDAGGAYALVMPGDDRPLAVSAADLQARIKAIVNQNPKQAIFVAGDGSANYQKVMDAMVLLQSAGVQKVGLMSEPKHQDGN</sequence>
<dbReference type="Proteomes" id="UP001501727">
    <property type="component" value="Unassembled WGS sequence"/>
</dbReference>
<reference evidence="12" key="1">
    <citation type="journal article" date="2019" name="Int. J. Syst. Evol. Microbiol.">
        <title>The Global Catalogue of Microorganisms (GCM) 10K type strain sequencing project: providing services to taxonomists for standard genome sequencing and annotation.</title>
        <authorList>
            <consortium name="The Broad Institute Genomics Platform"/>
            <consortium name="The Broad Institute Genome Sequencing Center for Infectious Disease"/>
            <person name="Wu L."/>
            <person name="Ma J."/>
        </authorList>
    </citation>
    <scope>NUCLEOTIDE SEQUENCE [LARGE SCALE GENOMIC DNA]</scope>
    <source>
        <strain evidence="12">JCM 16916</strain>
    </source>
</reference>
<evidence type="ECO:0000256" key="10">
    <source>
        <dbReference type="HAMAP-Rule" id="MF_02203"/>
    </source>
</evidence>
<comment type="function">
    <text evidence="10">Part of the Tol-Pal system, which plays a role in outer membrane invagination during cell division and is important for maintaining outer membrane integrity.</text>
</comment>
<dbReference type="NCBIfam" id="TIGR02801">
    <property type="entry name" value="tolR"/>
    <property type="match status" value="1"/>
</dbReference>
<dbReference type="EMBL" id="BAAAZU010000003">
    <property type="protein sequence ID" value="GAA3916247.1"/>
    <property type="molecule type" value="Genomic_DNA"/>
</dbReference>
<protein>
    <recommendedName>
        <fullName evidence="10">Tol-Pal system protein TolR</fullName>
    </recommendedName>
</protein>
<gene>
    <name evidence="10 11" type="primary">tolR</name>
    <name evidence="11" type="ORF">GCM10022229_06820</name>
</gene>
<keyword evidence="4 10" id="KW-0997">Cell inner membrane</keyword>
<evidence type="ECO:0000313" key="11">
    <source>
        <dbReference type="EMBL" id="GAA3916247.1"/>
    </source>
</evidence>
<evidence type="ECO:0000256" key="3">
    <source>
        <dbReference type="ARBA" id="ARBA00022475"/>
    </source>
</evidence>
<dbReference type="InterPro" id="IPR003400">
    <property type="entry name" value="ExbD"/>
</dbReference>
<keyword evidence="12" id="KW-1185">Reference proteome</keyword>
<dbReference type="HAMAP" id="MF_02203">
    <property type="entry name" value="TolR"/>
    <property type="match status" value="1"/>
</dbReference>
<dbReference type="Pfam" id="PF02472">
    <property type="entry name" value="ExbD"/>
    <property type="match status" value="1"/>
</dbReference>
<keyword evidence="7 10" id="KW-1133">Transmembrane helix</keyword>
<comment type="caution">
    <text evidence="11">The sequence shown here is derived from an EMBL/GenBank/DDBJ whole genome shotgun (WGS) entry which is preliminary data.</text>
</comment>
<evidence type="ECO:0000256" key="5">
    <source>
        <dbReference type="ARBA" id="ARBA00022618"/>
    </source>
</evidence>
<evidence type="ECO:0000256" key="7">
    <source>
        <dbReference type="ARBA" id="ARBA00022989"/>
    </source>
</evidence>
<dbReference type="PANTHER" id="PTHR30558:SF7">
    <property type="entry name" value="TOL-PAL SYSTEM PROTEIN TOLR"/>
    <property type="match status" value="1"/>
</dbReference>
<keyword evidence="6 10" id="KW-0812">Transmembrane</keyword>
<dbReference type="Gene3D" id="3.30.420.270">
    <property type="match status" value="1"/>
</dbReference>
<evidence type="ECO:0000256" key="6">
    <source>
        <dbReference type="ARBA" id="ARBA00022692"/>
    </source>
</evidence>
<keyword evidence="9 10" id="KW-0131">Cell cycle</keyword>
<evidence type="ECO:0000313" key="12">
    <source>
        <dbReference type="Proteomes" id="UP001501727"/>
    </source>
</evidence>
<evidence type="ECO:0000256" key="4">
    <source>
        <dbReference type="ARBA" id="ARBA00022519"/>
    </source>
</evidence>
<accession>A0ABP7M6I9</accession>
<dbReference type="InterPro" id="IPR014168">
    <property type="entry name" value="Tol-Pal_TolR"/>
</dbReference>
<comment type="similarity">
    <text evidence="2 10">Belongs to the ExbD/TolR family.</text>
</comment>
<evidence type="ECO:0000256" key="1">
    <source>
        <dbReference type="ARBA" id="ARBA00004162"/>
    </source>
</evidence>
<keyword evidence="8 10" id="KW-0472">Membrane</keyword>
<keyword evidence="3 10" id="KW-1003">Cell membrane</keyword>
<comment type="subunit">
    <text evidence="10">The Tol-Pal system is composed of five core proteins: the inner membrane proteins TolA, TolQ and TolR, the periplasmic protein TolB and the outer membrane protein Pal. They form a network linking the inner and outer membranes and the peptidoglycan layer.</text>
</comment>